<dbReference type="Pfam" id="PF02230">
    <property type="entry name" value="Abhydrolase_2"/>
    <property type="match status" value="1"/>
</dbReference>
<gene>
    <name evidence="3" type="ORF">FIBSPDRAFT_850204</name>
</gene>
<dbReference type="OrthoDB" id="437457at2759"/>
<sequence>MSQPPIINLRARDPTGSSDPLPRKKPAPKVAAIPVPFAYAPSDDGTDENLLILLHGLGDTHVPFAKLGRSLKLPQTATLALRASEQVPFLYEDSYQWYPSFDLLGEVIRAPNPTIALDLLATVLAHLTDPSSGCGWPPERIHLFGFAQGGSVGSESAIQWWKGPGQRIGKGLALGSVTTVSGPLLSYPSQGALALCPTPLLVFHRPSSPESALTANNLAAFKKGFMDVSEVKFGGDGMPRAKDEWEPIMRFWSERLGRRTFGEGERGVYEVITG</sequence>
<reference evidence="3 4" key="1">
    <citation type="journal article" date="2016" name="Mol. Biol. Evol.">
        <title>Comparative Genomics of Early-Diverging Mushroom-Forming Fungi Provides Insights into the Origins of Lignocellulose Decay Capabilities.</title>
        <authorList>
            <person name="Nagy L.G."/>
            <person name="Riley R."/>
            <person name="Tritt A."/>
            <person name="Adam C."/>
            <person name="Daum C."/>
            <person name="Floudas D."/>
            <person name="Sun H."/>
            <person name="Yadav J.S."/>
            <person name="Pangilinan J."/>
            <person name="Larsson K.H."/>
            <person name="Matsuura K."/>
            <person name="Barry K."/>
            <person name="Labutti K."/>
            <person name="Kuo R."/>
            <person name="Ohm R.A."/>
            <person name="Bhattacharya S.S."/>
            <person name="Shirouzu T."/>
            <person name="Yoshinaga Y."/>
            <person name="Martin F.M."/>
            <person name="Grigoriev I.V."/>
            <person name="Hibbett D.S."/>
        </authorList>
    </citation>
    <scope>NUCLEOTIDE SEQUENCE [LARGE SCALE GENOMIC DNA]</scope>
    <source>
        <strain evidence="3 4">CBS 109695</strain>
    </source>
</reference>
<feature type="non-terminal residue" evidence="3">
    <location>
        <position position="274"/>
    </location>
</feature>
<feature type="domain" description="Phospholipase/carboxylesterase/thioesterase" evidence="2">
    <location>
        <begin position="46"/>
        <end position="158"/>
    </location>
</feature>
<dbReference type="Proteomes" id="UP000076532">
    <property type="component" value="Unassembled WGS sequence"/>
</dbReference>
<dbReference type="STRING" id="436010.A0A166TLQ9"/>
<proteinExistence type="predicted"/>
<keyword evidence="4" id="KW-1185">Reference proteome</keyword>
<dbReference type="EMBL" id="KV417492">
    <property type="protein sequence ID" value="KZP30753.1"/>
    <property type="molecule type" value="Genomic_DNA"/>
</dbReference>
<dbReference type="InterPro" id="IPR003140">
    <property type="entry name" value="PLipase/COase/thioEstase"/>
</dbReference>
<dbReference type="InterPro" id="IPR029058">
    <property type="entry name" value="AB_hydrolase_fold"/>
</dbReference>
<evidence type="ECO:0000259" key="2">
    <source>
        <dbReference type="Pfam" id="PF02230"/>
    </source>
</evidence>
<dbReference type="AlphaFoldDB" id="A0A166TLQ9"/>
<evidence type="ECO:0000313" key="3">
    <source>
        <dbReference type="EMBL" id="KZP30753.1"/>
    </source>
</evidence>
<protein>
    <recommendedName>
        <fullName evidence="2">Phospholipase/carboxylesterase/thioesterase domain-containing protein</fullName>
    </recommendedName>
</protein>
<dbReference type="SUPFAM" id="SSF53474">
    <property type="entry name" value="alpha/beta-Hydrolases"/>
    <property type="match status" value="1"/>
</dbReference>
<feature type="region of interest" description="Disordered" evidence="1">
    <location>
        <begin position="1"/>
        <end position="28"/>
    </location>
</feature>
<evidence type="ECO:0000313" key="4">
    <source>
        <dbReference type="Proteomes" id="UP000076532"/>
    </source>
</evidence>
<organism evidence="3 4">
    <name type="scientific">Athelia psychrophila</name>
    <dbReference type="NCBI Taxonomy" id="1759441"/>
    <lineage>
        <taxon>Eukaryota</taxon>
        <taxon>Fungi</taxon>
        <taxon>Dikarya</taxon>
        <taxon>Basidiomycota</taxon>
        <taxon>Agaricomycotina</taxon>
        <taxon>Agaricomycetes</taxon>
        <taxon>Agaricomycetidae</taxon>
        <taxon>Atheliales</taxon>
        <taxon>Atheliaceae</taxon>
        <taxon>Athelia</taxon>
    </lineage>
</organism>
<accession>A0A166TLQ9</accession>
<name>A0A166TLQ9_9AGAM</name>
<dbReference type="GO" id="GO:0016787">
    <property type="term" value="F:hydrolase activity"/>
    <property type="evidence" value="ECO:0007669"/>
    <property type="project" value="InterPro"/>
</dbReference>
<dbReference type="Gene3D" id="3.40.50.1820">
    <property type="entry name" value="alpha/beta hydrolase"/>
    <property type="match status" value="1"/>
</dbReference>
<evidence type="ECO:0000256" key="1">
    <source>
        <dbReference type="SAM" id="MobiDB-lite"/>
    </source>
</evidence>